<comment type="caution">
    <text evidence="1">The sequence shown here is derived from an EMBL/GenBank/DDBJ whole genome shotgun (WGS) entry which is preliminary data.</text>
</comment>
<evidence type="ECO:0000313" key="1">
    <source>
        <dbReference type="EMBL" id="CND87211.1"/>
    </source>
</evidence>
<dbReference type="EMBL" id="CPYD01000001">
    <property type="protein sequence ID" value="CND87211.1"/>
    <property type="molecule type" value="Genomic_DNA"/>
</dbReference>
<proteinExistence type="predicted"/>
<evidence type="ECO:0000313" key="2">
    <source>
        <dbReference type="Proteomes" id="UP000040578"/>
    </source>
</evidence>
<name>A0ABP1Y3T8_9GAMM</name>
<gene>
    <name evidence="1" type="ORF">ERS137967_00159</name>
</gene>
<sequence length="36" mass="4012">MEIKPTKKCVSKEVLTDAENSESSSIQIFKNVIDKA</sequence>
<protein>
    <submittedName>
        <fullName evidence="1">Uncharacterized protein</fullName>
    </submittedName>
</protein>
<reference evidence="1 2" key="1">
    <citation type="submission" date="2015-03" db="EMBL/GenBank/DDBJ databases">
        <authorList>
            <consortium name="Pathogen Informatics"/>
            <person name="Murphy D."/>
        </authorList>
    </citation>
    <scope>NUCLEOTIDE SEQUENCE [LARGE SCALE GENOMIC DNA]</scope>
    <source>
        <strain evidence="2">type strain: CIP110231</strain>
    </source>
</reference>
<accession>A0ABP1Y3T8</accession>
<organism evidence="1 2">
    <name type="scientific">Yersinia nurmii</name>
    <dbReference type="NCBI Taxonomy" id="685706"/>
    <lineage>
        <taxon>Bacteria</taxon>
        <taxon>Pseudomonadati</taxon>
        <taxon>Pseudomonadota</taxon>
        <taxon>Gammaproteobacteria</taxon>
        <taxon>Enterobacterales</taxon>
        <taxon>Yersiniaceae</taxon>
        <taxon>Yersinia</taxon>
    </lineage>
</organism>
<dbReference type="Proteomes" id="UP000040578">
    <property type="component" value="Unassembled WGS sequence"/>
</dbReference>
<keyword evidence="2" id="KW-1185">Reference proteome</keyword>